<name>A0A5Q4ZPA3_9BURK</name>
<organism evidence="1 2">
    <name type="scientific">Paraburkholderia dioscoreae</name>
    <dbReference type="NCBI Taxonomy" id="2604047"/>
    <lineage>
        <taxon>Bacteria</taxon>
        <taxon>Pseudomonadati</taxon>
        <taxon>Pseudomonadota</taxon>
        <taxon>Betaproteobacteria</taxon>
        <taxon>Burkholderiales</taxon>
        <taxon>Burkholderiaceae</taxon>
        <taxon>Paraburkholderia</taxon>
    </lineage>
</organism>
<protein>
    <submittedName>
        <fullName evidence="1">Uncharacterized protein</fullName>
    </submittedName>
</protein>
<keyword evidence="2" id="KW-1185">Reference proteome</keyword>
<proteinExistence type="predicted"/>
<dbReference type="AlphaFoldDB" id="A0A5Q4ZPA3"/>
<reference evidence="1 2" key="1">
    <citation type="submission" date="2019-08" db="EMBL/GenBank/DDBJ databases">
        <authorList>
            <person name="Herpell B J."/>
        </authorList>
    </citation>
    <scope>NUCLEOTIDE SEQUENCE [LARGE SCALE GENOMIC DNA]</scope>
    <source>
        <strain evidence="2">Msb3</strain>
    </source>
</reference>
<evidence type="ECO:0000313" key="1">
    <source>
        <dbReference type="EMBL" id="VVD32568.1"/>
    </source>
</evidence>
<dbReference type="Proteomes" id="UP000325811">
    <property type="component" value="Chromosome II"/>
</dbReference>
<dbReference type="EMBL" id="LR699554">
    <property type="protein sequence ID" value="VVD32568.1"/>
    <property type="molecule type" value="Genomic_DNA"/>
</dbReference>
<dbReference type="KEGG" id="pdio:PDMSB3_1277.1"/>
<sequence>MASRISGAAAFAESGAEGAGRVVLIRVPVVAISLRIRFTMPAVRANLKRVKNRCDVWPISAHVQADRIARARTLNVATLSYASTCPAVSHVRDDAGDASPYVSSWFSTAVRAVRQAAQRPAPEPARAARARAAYYRTAARSGLLRNGTFATSGRTRRLPRSRRRPRGKLKTSWILLLNEPVRIPVSCQRIDHISRSGPLALLSISGNAREPGNS</sequence>
<accession>A0A5Q4ZPA3</accession>
<evidence type="ECO:0000313" key="2">
    <source>
        <dbReference type="Proteomes" id="UP000325811"/>
    </source>
</evidence>
<gene>
    <name evidence="1" type="ORF">PDMSB3_1277</name>
</gene>